<comment type="caution">
    <text evidence="1">The sequence shown here is derived from an EMBL/GenBank/DDBJ whole genome shotgun (WGS) entry which is preliminary data.</text>
</comment>
<accession>A0A6N9VBL2</accession>
<reference evidence="1 2" key="1">
    <citation type="submission" date="2020-01" db="EMBL/GenBank/DDBJ databases">
        <title>Insect and environment-associated Actinomycetes.</title>
        <authorList>
            <person name="Currrie C."/>
            <person name="Chevrette M."/>
            <person name="Carlson C."/>
            <person name="Stubbendieck R."/>
            <person name="Wendt-Pienkowski E."/>
        </authorList>
    </citation>
    <scope>NUCLEOTIDE SEQUENCE [LARGE SCALE GENOMIC DNA]</scope>
    <source>
        <strain evidence="1 2">SID14438</strain>
    </source>
</reference>
<dbReference type="Proteomes" id="UP000471648">
    <property type="component" value="Unassembled WGS sequence"/>
</dbReference>
<dbReference type="AlphaFoldDB" id="A0A6N9VBL2"/>
<gene>
    <name evidence="1" type="ORF">G3I39_10375</name>
</gene>
<proteinExistence type="predicted"/>
<sequence length="73" mass="8134">EQDVAVRDLLAGQIELARHGRARVHWPDELRACLTTRGFADEVRAVLARSRELGLGPDALAEFARRGGRPDWS</sequence>
<dbReference type="EMBL" id="JAAGME010000418">
    <property type="protein sequence ID" value="NEB67451.1"/>
    <property type="molecule type" value="Genomic_DNA"/>
</dbReference>
<organism evidence="1 2">
    <name type="scientific">Streptomyces microflavus</name>
    <name type="common">Streptomyces lipmanii</name>
    <dbReference type="NCBI Taxonomy" id="1919"/>
    <lineage>
        <taxon>Bacteria</taxon>
        <taxon>Bacillati</taxon>
        <taxon>Actinomycetota</taxon>
        <taxon>Actinomycetes</taxon>
        <taxon>Kitasatosporales</taxon>
        <taxon>Streptomycetaceae</taxon>
        <taxon>Streptomyces</taxon>
    </lineage>
</organism>
<evidence type="ECO:0000313" key="2">
    <source>
        <dbReference type="Proteomes" id="UP000471648"/>
    </source>
</evidence>
<name>A0A6N9VBL2_STRMI</name>
<feature type="non-terminal residue" evidence="1">
    <location>
        <position position="73"/>
    </location>
</feature>
<protein>
    <submittedName>
        <fullName evidence="1">Uncharacterized protein</fullName>
    </submittedName>
</protein>
<dbReference type="RefSeq" id="WP_164357012.1">
    <property type="nucleotide sequence ID" value="NZ_JAAGME010000418.1"/>
</dbReference>
<feature type="non-terminal residue" evidence="1">
    <location>
        <position position="1"/>
    </location>
</feature>
<evidence type="ECO:0000313" key="1">
    <source>
        <dbReference type="EMBL" id="NEB67451.1"/>
    </source>
</evidence>